<comment type="cofactor">
    <cofactor evidence="2">
        <name>thiamine diphosphate</name>
        <dbReference type="ChEBI" id="CHEBI:58937"/>
    </cofactor>
</comment>
<evidence type="ECO:0000256" key="3">
    <source>
        <dbReference type="ARBA" id="ARBA00001966"/>
    </source>
</evidence>
<comment type="cofactor">
    <cofactor evidence="1">
        <name>Mg(2+)</name>
        <dbReference type="ChEBI" id="CHEBI:18420"/>
    </cofactor>
</comment>
<dbReference type="GO" id="GO:0051536">
    <property type="term" value="F:iron-sulfur cluster binding"/>
    <property type="evidence" value="ECO:0007669"/>
    <property type="project" value="UniProtKB-KW"/>
</dbReference>
<dbReference type="InterPro" id="IPR011766">
    <property type="entry name" value="TPP_enzyme_TPP-bd"/>
</dbReference>
<feature type="domain" description="Pyruvate ferredoxin oxidoreductase beta subunit C-terminal" evidence="11">
    <location>
        <begin position="197"/>
        <end position="260"/>
    </location>
</feature>
<evidence type="ECO:0000313" key="15">
    <source>
        <dbReference type="Proteomes" id="UP000239720"/>
    </source>
</evidence>
<evidence type="ECO:0000313" key="12">
    <source>
        <dbReference type="EMBL" id="AUG57472.1"/>
    </source>
</evidence>
<evidence type="ECO:0000259" key="10">
    <source>
        <dbReference type="Pfam" id="PF02775"/>
    </source>
</evidence>
<dbReference type="Pfam" id="PF02775">
    <property type="entry name" value="TPP_enzyme_C"/>
    <property type="match status" value="1"/>
</dbReference>
<reference evidence="12 14" key="1">
    <citation type="submission" date="2017-12" db="EMBL/GenBank/DDBJ databases">
        <title>Complete genome sequence of Herbivorax saccincola GGR1, a novel Cellulosome-producing hydrolytic bacterium in a thermophilic biogas plant, established by Illumina and Nanopore MinION sequencing.</title>
        <authorList>
            <person name="Pechtl A."/>
            <person name="Ruckert C."/>
            <person name="Koeck D.E."/>
            <person name="Maus I."/>
            <person name="Winkler A."/>
            <person name="Kalinowski J."/>
            <person name="Puhler A."/>
            <person name="Schwarz W.W."/>
            <person name="Zverlov V.V."/>
            <person name="Schluter A."/>
            <person name="Liebl W."/>
        </authorList>
    </citation>
    <scope>NUCLEOTIDE SEQUENCE [LARGE SCALE GENOMIC DNA]</scope>
    <source>
        <strain evidence="12">GGR1</strain>
        <strain evidence="14">SR1</strain>
    </source>
</reference>
<keyword evidence="7" id="KW-0408">Iron</keyword>
<evidence type="ECO:0000256" key="8">
    <source>
        <dbReference type="ARBA" id="ARBA00023014"/>
    </source>
</evidence>
<feature type="domain" description="Thiamine pyrophosphate enzyme TPP-binding" evidence="10">
    <location>
        <begin position="50"/>
        <end position="193"/>
    </location>
</feature>
<dbReference type="EMBL" id="NEMB01000003">
    <property type="protein sequence ID" value="PQQ67393.1"/>
    <property type="molecule type" value="Genomic_DNA"/>
</dbReference>
<evidence type="ECO:0000256" key="4">
    <source>
        <dbReference type="ARBA" id="ARBA00022723"/>
    </source>
</evidence>
<dbReference type="Pfam" id="PF12367">
    <property type="entry name" value="PFO_beta_C"/>
    <property type="match status" value="1"/>
</dbReference>
<dbReference type="GO" id="GO:0016625">
    <property type="term" value="F:oxidoreductase activity, acting on the aldehyde or oxo group of donors, iron-sulfur protein as acceptor"/>
    <property type="evidence" value="ECO:0007669"/>
    <property type="project" value="UniProtKB-ARBA"/>
</dbReference>
<dbReference type="SUPFAM" id="SSF52518">
    <property type="entry name" value="Thiamin diphosphate-binding fold (THDP-binding)"/>
    <property type="match status" value="1"/>
</dbReference>
<dbReference type="CDD" id="cd03375">
    <property type="entry name" value="TPP_OGFOR"/>
    <property type="match status" value="1"/>
</dbReference>
<keyword evidence="9" id="KW-0786">Thiamine pyrophosphate</keyword>
<dbReference type="Proteomes" id="UP000239720">
    <property type="component" value="Unassembled WGS sequence"/>
</dbReference>
<evidence type="ECO:0000256" key="9">
    <source>
        <dbReference type="ARBA" id="ARBA00023052"/>
    </source>
</evidence>
<dbReference type="InterPro" id="IPR051457">
    <property type="entry name" value="2-oxoacid:Fd_oxidoreductase"/>
</dbReference>
<dbReference type="InterPro" id="IPR011896">
    <property type="entry name" value="OFOB"/>
</dbReference>
<evidence type="ECO:0000256" key="2">
    <source>
        <dbReference type="ARBA" id="ARBA00001964"/>
    </source>
</evidence>
<evidence type="ECO:0000256" key="1">
    <source>
        <dbReference type="ARBA" id="ARBA00001946"/>
    </source>
</evidence>
<proteinExistence type="predicted"/>
<evidence type="ECO:0000256" key="5">
    <source>
        <dbReference type="ARBA" id="ARBA00022842"/>
    </source>
</evidence>
<evidence type="ECO:0000259" key="11">
    <source>
        <dbReference type="Pfam" id="PF12367"/>
    </source>
</evidence>
<dbReference type="NCBIfam" id="TIGR02177">
    <property type="entry name" value="PorB_KorB"/>
    <property type="match status" value="1"/>
</dbReference>
<evidence type="ECO:0000313" key="14">
    <source>
        <dbReference type="Proteomes" id="UP000233534"/>
    </source>
</evidence>
<dbReference type="GO" id="GO:0046872">
    <property type="term" value="F:metal ion binding"/>
    <property type="evidence" value="ECO:0007669"/>
    <property type="project" value="UniProtKB-KW"/>
</dbReference>
<dbReference type="PANTHER" id="PTHR48084">
    <property type="entry name" value="2-OXOGLUTARATE OXIDOREDUCTASE SUBUNIT KORB-RELATED"/>
    <property type="match status" value="1"/>
</dbReference>
<protein>
    <submittedName>
        <fullName evidence="13">2-oxoacid ferredoxin oxidoreductase</fullName>
    </submittedName>
    <submittedName>
        <fullName evidence="12">2-oxoglutarate oxidoreductase subunit KorB</fullName>
        <ecNumber evidence="12">1.2.-.-</ecNumber>
    </submittedName>
</protein>
<keyword evidence="14" id="KW-1185">Reference proteome</keyword>
<dbReference type="Gene3D" id="3.40.50.970">
    <property type="match status" value="1"/>
</dbReference>
<dbReference type="InterPro" id="IPR029061">
    <property type="entry name" value="THDP-binding"/>
</dbReference>
<dbReference type="InterPro" id="IPR032686">
    <property type="entry name" value="PFO_beta_C"/>
</dbReference>
<dbReference type="RefSeq" id="WP_101300854.1">
    <property type="nucleotide sequence ID" value="NZ_CP025197.1"/>
</dbReference>
<name>A0A2K9E121_9FIRM</name>
<keyword evidence="8" id="KW-0411">Iron-sulfur</keyword>
<keyword evidence="5" id="KW-0460">Magnesium</keyword>
<comment type="cofactor">
    <cofactor evidence="3">
        <name>[4Fe-4S] cluster</name>
        <dbReference type="ChEBI" id="CHEBI:49883"/>
    </cofactor>
</comment>
<dbReference type="KEGG" id="hsc:HVS_07805"/>
<accession>A0A2K9E121</accession>
<dbReference type="AlphaFoldDB" id="A0A2K9E121"/>
<dbReference type="EC" id="1.2.-.-" evidence="12"/>
<dbReference type="OrthoDB" id="9775140at2"/>
<organism evidence="12 14">
    <name type="scientific">Acetivibrio saccincola</name>
    <dbReference type="NCBI Taxonomy" id="1677857"/>
    <lineage>
        <taxon>Bacteria</taxon>
        <taxon>Bacillati</taxon>
        <taxon>Bacillota</taxon>
        <taxon>Clostridia</taxon>
        <taxon>Eubacteriales</taxon>
        <taxon>Oscillospiraceae</taxon>
        <taxon>Acetivibrio</taxon>
    </lineage>
</organism>
<keyword evidence="4" id="KW-0479">Metal-binding</keyword>
<dbReference type="GO" id="GO:0030976">
    <property type="term" value="F:thiamine pyrophosphate binding"/>
    <property type="evidence" value="ECO:0007669"/>
    <property type="project" value="InterPro"/>
</dbReference>
<dbReference type="GO" id="GO:0045333">
    <property type="term" value="P:cellular respiration"/>
    <property type="evidence" value="ECO:0007669"/>
    <property type="project" value="UniProtKB-ARBA"/>
</dbReference>
<evidence type="ECO:0000256" key="6">
    <source>
        <dbReference type="ARBA" id="ARBA00023002"/>
    </source>
</evidence>
<keyword evidence="6 12" id="KW-0560">Oxidoreductase</keyword>
<sequence length="284" mass="31607">MDKCTYKTFETAWCPGCGDFNILEALKNALISLKKKPHEVLVVGGIGQAAKTAQYINTNGFCGLHGRAIPPAAAAKIANKNLTVIINTGDGDTYGEGGNHFIHNIRRNVDITHFVHNNQIYGLTKGQASPTTDLGHRTAVQPEGSINFPINPVLTAISLGAGFVARAFSGELEHLTSIMEEAIKYRGYALVDILQPCVSFNKINTFSWYSKRVYKLDDSYDCTDKLKAMEKAMEWGDKIPIGIIFKKEMETYHDKVDFLKNKEPLVYQEPVSKEKINDMIREFA</sequence>
<gene>
    <name evidence="12" type="primary">korB2</name>
    <name evidence="13" type="ORF">B9R14_11970</name>
    <name evidence="12" type="ORF">HVS_07805</name>
</gene>
<dbReference type="EMBL" id="CP025197">
    <property type="protein sequence ID" value="AUG57472.1"/>
    <property type="molecule type" value="Genomic_DNA"/>
</dbReference>
<reference evidence="13 15" key="2">
    <citation type="journal article" date="2018" name="Syst. Appl. Microbiol.">
        <title>Characterization and high-quality draft genome sequence of Herbivorax saccincola A7, an anaerobic, alkaliphilic, thermophilic, cellulolytic, and xylanolytic bacterium.</title>
        <authorList>
            <person name="Aikawa S."/>
            <person name="Baramee S."/>
            <person name="Sermsathanaswadi J."/>
            <person name="Thianheng P."/>
            <person name="Tachaapaikoon C."/>
            <person name="Shikata A."/>
            <person name="Waeonukul R."/>
            <person name="Pason P."/>
            <person name="Ratanakhanokchai K."/>
            <person name="Kosugi A."/>
        </authorList>
    </citation>
    <scope>NUCLEOTIDE SEQUENCE [LARGE SCALE GENOMIC DNA]</scope>
    <source>
        <strain evidence="13 15">A7</strain>
    </source>
</reference>
<evidence type="ECO:0000313" key="13">
    <source>
        <dbReference type="EMBL" id="PQQ67393.1"/>
    </source>
</evidence>
<dbReference type="PANTHER" id="PTHR48084:SF4">
    <property type="entry name" value="2-OXOGLUTARATE OXIDOREDUCTASE SUBUNIT KORB"/>
    <property type="match status" value="1"/>
</dbReference>
<dbReference type="Proteomes" id="UP000233534">
    <property type="component" value="Chromosome"/>
</dbReference>
<evidence type="ECO:0000256" key="7">
    <source>
        <dbReference type="ARBA" id="ARBA00023004"/>
    </source>
</evidence>